<evidence type="ECO:0000256" key="5">
    <source>
        <dbReference type="ARBA" id="ARBA00022617"/>
    </source>
</evidence>
<evidence type="ECO:0000256" key="8">
    <source>
        <dbReference type="ARBA" id="ARBA00022729"/>
    </source>
</evidence>
<keyword evidence="9" id="KW-0574">Periplasm</keyword>
<dbReference type="EC" id="2.8.5.2" evidence="2"/>
<dbReference type="AlphaFoldDB" id="A0A1J5PEC5"/>
<comment type="catalytic activity">
    <reaction evidence="13">
        <text>L-cysteinyl-[SoxY protein] + thiosulfate + 2 Fe(III)-[cytochrome c] = S-sulfosulfanyl-L-cysteinyl-[SoxY protein] + 2 Fe(II)-[cytochrome c] + 2 H(+)</text>
        <dbReference type="Rhea" id="RHEA:56720"/>
        <dbReference type="Rhea" id="RHEA-COMP:10350"/>
        <dbReference type="Rhea" id="RHEA-COMP:14328"/>
        <dbReference type="Rhea" id="RHEA-COMP:14399"/>
        <dbReference type="Rhea" id="RHEA-COMP:14691"/>
        <dbReference type="ChEBI" id="CHEBI:15378"/>
        <dbReference type="ChEBI" id="CHEBI:29033"/>
        <dbReference type="ChEBI" id="CHEBI:29034"/>
        <dbReference type="ChEBI" id="CHEBI:29950"/>
        <dbReference type="ChEBI" id="CHEBI:33542"/>
        <dbReference type="ChEBI" id="CHEBI:139321"/>
        <dbReference type="EC" id="2.8.5.2"/>
    </reaction>
</comment>
<evidence type="ECO:0000256" key="4">
    <source>
        <dbReference type="ARBA" id="ARBA00022448"/>
    </source>
</evidence>
<evidence type="ECO:0000256" key="13">
    <source>
        <dbReference type="ARBA" id="ARBA00048077"/>
    </source>
</evidence>
<dbReference type="Pfam" id="PF21342">
    <property type="entry name" value="SoxA-TsdA_cyt-c"/>
    <property type="match status" value="2"/>
</dbReference>
<dbReference type="PROSITE" id="PS51007">
    <property type="entry name" value="CYTC"/>
    <property type="match status" value="1"/>
</dbReference>
<dbReference type="GO" id="GO:0009055">
    <property type="term" value="F:electron transfer activity"/>
    <property type="evidence" value="ECO:0007669"/>
    <property type="project" value="InterPro"/>
</dbReference>
<evidence type="ECO:0000256" key="2">
    <source>
        <dbReference type="ARBA" id="ARBA00012408"/>
    </source>
</evidence>
<keyword evidence="8" id="KW-0732">Signal</keyword>
<comment type="catalytic activity">
    <reaction evidence="14">
        <text>S-sulfanyl-L-cysteinyl-[SoxY protein] + thiosulfate + 2 Fe(III)-[cytochrome c] = S-(2-sulfodisulfanyl)-L-cysteinyl-[SoxY protein] + 2 Fe(II)-[cytochrome c] + 2 H(+)</text>
        <dbReference type="Rhea" id="RHEA:51224"/>
        <dbReference type="Rhea" id="RHEA-COMP:10350"/>
        <dbReference type="Rhea" id="RHEA-COMP:14399"/>
        <dbReference type="Rhea" id="RHEA-COMP:14689"/>
        <dbReference type="Rhea" id="RHEA-COMP:14690"/>
        <dbReference type="ChEBI" id="CHEBI:15378"/>
        <dbReference type="ChEBI" id="CHEBI:29033"/>
        <dbReference type="ChEBI" id="CHEBI:29034"/>
        <dbReference type="ChEBI" id="CHEBI:33542"/>
        <dbReference type="ChEBI" id="CHEBI:61963"/>
        <dbReference type="ChEBI" id="CHEBI:140664"/>
        <dbReference type="EC" id="2.8.5.2"/>
    </reaction>
</comment>
<evidence type="ECO:0000256" key="1">
    <source>
        <dbReference type="ARBA" id="ARBA00004418"/>
    </source>
</evidence>
<gene>
    <name evidence="16" type="primary">soxA_10</name>
    <name evidence="16" type="ORF">GALL_488130</name>
</gene>
<dbReference type="EMBL" id="MLJW01004644">
    <property type="protein sequence ID" value="OIQ69586.1"/>
    <property type="molecule type" value="Genomic_DNA"/>
</dbReference>
<proteinExistence type="inferred from homology"/>
<feature type="domain" description="Cytochrome c" evidence="15">
    <location>
        <begin position="141"/>
        <end position="247"/>
    </location>
</feature>
<evidence type="ECO:0000256" key="7">
    <source>
        <dbReference type="ARBA" id="ARBA00022723"/>
    </source>
</evidence>
<keyword evidence="5" id="KW-0349">Heme</keyword>
<evidence type="ECO:0000256" key="3">
    <source>
        <dbReference type="ARBA" id="ARBA00019364"/>
    </source>
</evidence>
<dbReference type="GO" id="GO:0016740">
    <property type="term" value="F:transferase activity"/>
    <property type="evidence" value="ECO:0007669"/>
    <property type="project" value="UniProtKB-KW"/>
</dbReference>
<sequence length="247" mass="27579">MQAYFFAKFPKVAKEDFANGPYAVNEEMRKQWMEIMKFPPYEIALDEGHAEWEKPFANGKHYADCFENKGEGIRQTYPRFIAETGQVETIEGAINRCRVENGEKPLDPMTDTMAAVSAVMSESSRGKPFAITIPDDPRALAAYERGKEFFYSRKGQLGVSCASCHMSSAGQRLRGDILAPAVGILAAMPIYRSDWGNMGTSIRRISTCSSQTRALPLEPDDEEYRDLEYFLSYMSNGIPIAGPGARP</sequence>
<dbReference type="NCBIfam" id="TIGR04484">
    <property type="entry name" value="thiosulf_SoxA"/>
    <property type="match status" value="1"/>
</dbReference>
<dbReference type="SUPFAM" id="SSF46626">
    <property type="entry name" value="Cytochrome c"/>
    <property type="match status" value="2"/>
</dbReference>
<dbReference type="InterPro" id="IPR036909">
    <property type="entry name" value="Cyt_c-like_dom_sf"/>
</dbReference>
<dbReference type="PIRSF" id="PIRSF038455">
    <property type="entry name" value="SoxA"/>
    <property type="match status" value="1"/>
</dbReference>
<evidence type="ECO:0000313" key="16">
    <source>
        <dbReference type="EMBL" id="OIQ69586.1"/>
    </source>
</evidence>
<keyword evidence="11" id="KW-0408">Iron</keyword>
<dbReference type="GO" id="GO:0046872">
    <property type="term" value="F:metal ion binding"/>
    <property type="evidence" value="ECO:0007669"/>
    <property type="project" value="UniProtKB-KW"/>
</dbReference>
<evidence type="ECO:0000256" key="12">
    <source>
        <dbReference type="ARBA" id="ARBA00025746"/>
    </source>
</evidence>
<evidence type="ECO:0000259" key="15">
    <source>
        <dbReference type="PROSITE" id="PS51007"/>
    </source>
</evidence>
<dbReference type="Gene3D" id="1.10.760.10">
    <property type="entry name" value="Cytochrome c-like domain"/>
    <property type="match status" value="2"/>
</dbReference>
<dbReference type="GO" id="GO:0016669">
    <property type="term" value="F:oxidoreductase activity, acting on a sulfur group of donors, cytochrome as acceptor"/>
    <property type="evidence" value="ECO:0007669"/>
    <property type="project" value="InterPro"/>
</dbReference>
<dbReference type="GO" id="GO:0070069">
    <property type="term" value="C:cytochrome complex"/>
    <property type="evidence" value="ECO:0007669"/>
    <property type="project" value="InterPro"/>
</dbReference>
<evidence type="ECO:0000256" key="6">
    <source>
        <dbReference type="ARBA" id="ARBA00022679"/>
    </source>
</evidence>
<keyword evidence="7" id="KW-0479">Metal-binding</keyword>
<dbReference type="InterPro" id="IPR025710">
    <property type="entry name" value="SoxA"/>
</dbReference>
<comment type="caution">
    <text evidence="16">The sequence shown here is derived from an EMBL/GenBank/DDBJ whole genome shotgun (WGS) entry which is preliminary data.</text>
</comment>
<evidence type="ECO:0000256" key="11">
    <source>
        <dbReference type="ARBA" id="ARBA00023004"/>
    </source>
</evidence>
<evidence type="ECO:0000256" key="10">
    <source>
        <dbReference type="ARBA" id="ARBA00022982"/>
    </source>
</evidence>
<evidence type="ECO:0000256" key="14">
    <source>
        <dbReference type="ARBA" id="ARBA00048423"/>
    </source>
</evidence>
<accession>A0A1J5PEC5</accession>
<keyword evidence="6" id="KW-0808">Transferase</keyword>
<dbReference type="InterPro" id="IPR009056">
    <property type="entry name" value="Cyt_c-like_dom"/>
</dbReference>
<reference evidence="16" key="1">
    <citation type="submission" date="2016-10" db="EMBL/GenBank/DDBJ databases">
        <title>Sequence of Gallionella enrichment culture.</title>
        <authorList>
            <person name="Poehlein A."/>
            <person name="Muehling M."/>
            <person name="Daniel R."/>
        </authorList>
    </citation>
    <scope>NUCLEOTIDE SEQUENCE</scope>
</reference>
<keyword evidence="10" id="KW-0249">Electron transport</keyword>
<keyword evidence="16" id="KW-0560">Oxidoreductase</keyword>
<dbReference type="GO" id="GO:0020037">
    <property type="term" value="F:heme binding"/>
    <property type="evidence" value="ECO:0007669"/>
    <property type="project" value="InterPro"/>
</dbReference>
<organism evidence="16">
    <name type="scientific">mine drainage metagenome</name>
    <dbReference type="NCBI Taxonomy" id="410659"/>
    <lineage>
        <taxon>unclassified sequences</taxon>
        <taxon>metagenomes</taxon>
        <taxon>ecological metagenomes</taxon>
    </lineage>
</organism>
<evidence type="ECO:0000256" key="9">
    <source>
        <dbReference type="ARBA" id="ARBA00022764"/>
    </source>
</evidence>
<comment type="similarity">
    <text evidence="12">Belongs to the SoxA family.</text>
</comment>
<name>A0A1J5PEC5_9ZZZZ</name>
<dbReference type="GO" id="GO:0019417">
    <property type="term" value="P:sulfur oxidation"/>
    <property type="evidence" value="ECO:0007669"/>
    <property type="project" value="InterPro"/>
</dbReference>
<dbReference type="GO" id="GO:0042597">
    <property type="term" value="C:periplasmic space"/>
    <property type="evidence" value="ECO:0007669"/>
    <property type="project" value="UniProtKB-SubCell"/>
</dbReference>
<keyword evidence="4" id="KW-0813">Transport</keyword>
<protein>
    <recommendedName>
        <fullName evidence="3">L-cysteine S-thiosulfotransferase subunit SoxA</fullName>
        <ecNumber evidence="2">2.8.5.2</ecNumber>
    </recommendedName>
</protein>
<comment type="subcellular location">
    <subcellularLocation>
        <location evidence="1">Periplasm</location>
    </subcellularLocation>
</comment>